<dbReference type="Gene3D" id="3.40.1350.10">
    <property type="match status" value="1"/>
</dbReference>
<organism evidence="2">
    <name type="scientific">Streptomyces haneummycinicus</name>
    <dbReference type="NCBI Taxonomy" id="3074435"/>
    <lineage>
        <taxon>Bacteria</taxon>
        <taxon>Bacillati</taxon>
        <taxon>Actinomycetota</taxon>
        <taxon>Actinomycetes</taxon>
        <taxon>Kitasatosporales</taxon>
        <taxon>Streptomycetaceae</taxon>
        <taxon>Streptomyces</taxon>
    </lineage>
</organism>
<keyword evidence="2" id="KW-0614">Plasmid</keyword>
<proteinExistence type="predicted"/>
<geneLocation type="plasmid" evidence="2">
    <name>pKM77-8_2</name>
</geneLocation>
<evidence type="ECO:0000259" key="1">
    <source>
        <dbReference type="Pfam" id="PF04471"/>
    </source>
</evidence>
<dbReference type="GO" id="GO:0009307">
    <property type="term" value="P:DNA restriction-modification system"/>
    <property type="evidence" value="ECO:0007669"/>
    <property type="project" value="InterPro"/>
</dbReference>
<dbReference type="InterPro" id="IPR007560">
    <property type="entry name" value="Restrct_endonuc_IV_Mrr"/>
</dbReference>
<evidence type="ECO:0000313" key="2">
    <source>
        <dbReference type="EMBL" id="BFO23145.1"/>
    </source>
</evidence>
<reference evidence="2" key="1">
    <citation type="submission" date="2024-06" db="EMBL/GenBank/DDBJ databases">
        <authorList>
            <consortium name="consrtm"/>
            <person name="Uemura M."/>
            <person name="Terahara T."/>
        </authorList>
    </citation>
    <scope>NUCLEOTIDE SEQUENCE</scope>
    <source>
        <strain evidence="2">KM77-8</strain>
        <plasmid evidence="2">pKM77-8_2</plasmid>
    </source>
</reference>
<name>A0AAT9I0F7_9ACTN</name>
<dbReference type="AlphaFoldDB" id="A0AAT9I0F7"/>
<dbReference type="GO" id="GO:0003677">
    <property type="term" value="F:DNA binding"/>
    <property type="evidence" value="ECO:0007669"/>
    <property type="project" value="InterPro"/>
</dbReference>
<dbReference type="Pfam" id="PF04471">
    <property type="entry name" value="Mrr_cat"/>
    <property type="match status" value="1"/>
</dbReference>
<reference evidence="2" key="2">
    <citation type="submission" date="2024-07" db="EMBL/GenBank/DDBJ databases">
        <title>Streptomyces haneummycinica sp. nov., a new antibiotic-producing actinobacterium isolated from marine sediment.</title>
        <authorList>
            <person name="Uemura M."/>
            <person name="Hamada M."/>
            <person name="Hirano S."/>
            <person name="Kobayashi K."/>
            <person name="Ohshiro T."/>
            <person name="Kobayashi T."/>
            <person name="Terahara T."/>
        </authorList>
    </citation>
    <scope>NUCLEOTIDE SEQUENCE</scope>
    <source>
        <strain evidence="2">KM77-8</strain>
        <plasmid evidence="2">pKM77-8_2</plasmid>
    </source>
</reference>
<dbReference type="EMBL" id="AP035770">
    <property type="protein sequence ID" value="BFO23145.1"/>
    <property type="molecule type" value="Genomic_DNA"/>
</dbReference>
<accession>A0AAT9I0F7</accession>
<gene>
    <name evidence="2" type="ORF">SHKM778_95330</name>
</gene>
<dbReference type="GO" id="GO:0004519">
    <property type="term" value="F:endonuclease activity"/>
    <property type="evidence" value="ECO:0007669"/>
    <property type="project" value="InterPro"/>
</dbReference>
<feature type="domain" description="Restriction endonuclease type IV Mrr" evidence="1">
    <location>
        <begin position="2"/>
        <end position="67"/>
    </location>
</feature>
<sequence length="81" mass="9093">MIVQCKRERLKISKVVVKALAADVAWEHARTGMLVATVDWSPGAREVVRTRSYPVQEVNGEAVRSWLKAMQSSDTGLWLPQ</sequence>
<dbReference type="InterPro" id="IPR011856">
    <property type="entry name" value="tRNA_endonuc-like_dom_sf"/>
</dbReference>
<protein>
    <recommendedName>
        <fullName evidence="1">Restriction endonuclease type IV Mrr domain-containing protein</fullName>
    </recommendedName>
</protein>